<evidence type="ECO:0000259" key="2">
    <source>
        <dbReference type="Pfam" id="PF13439"/>
    </source>
</evidence>
<dbReference type="PANTHER" id="PTHR45947">
    <property type="entry name" value="SULFOQUINOVOSYL TRANSFERASE SQD2"/>
    <property type="match status" value="1"/>
</dbReference>
<dbReference type="SUPFAM" id="SSF53756">
    <property type="entry name" value="UDP-Glycosyltransferase/glycogen phosphorylase"/>
    <property type="match status" value="1"/>
</dbReference>
<sequence>MKILYSHRIGSRDGQGVHLDAMVAALRANGHTVHVVGPAGFENTGLGSDNRMVTLLRKSLPAWVGELAELAYAVPSTLRLARAAASFQPDVIYERANLFHLAGAWVAARRRVPLLLEVNAPLADERASFGKLKLKRLAAALERLAWRRATYVLPVTDVLASRIAASGVPQSRIRVVPNGIDLQDFPLQPAAELPGDQLVLGFVGFVRDWHGLDRVVRSLAAYRASPPLALHVVGDGPARTGLEALAKELGVASRVRFSGLTHREAIPSMIGAFDIALQPASVAYASPLKVFEYMAAGRAIIAPDQPNLREILEHERTALLFDPRDPDAMWQAVERLASDEALRRRLGQAARAEVLSRDLTWSGNARTVVGLAARALGQGAMQERAP</sequence>
<evidence type="ECO:0000259" key="1">
    <source>
        <dbReference type="Pfam" id="PF00534"/>
    </source>
</evidence>
<name>A0ABR7RNY4_9PROT</name>
<dbReference type="Gene3D" id="3.40.50.2000">
    <property type="entry name" value="Glycogen Phosphorylase B"/>
    <property type="match status" value="2"/>
</dbReference>
<dbReference type="EMBL" id="JACTVA010000029">
    <property type="protein sequence ID" value="MBC9208274.1"/>
    <property type="molecule type" value="Genomic_DNA"/>
</dbReference>
<feature type="domain" description="Glycosyltransferase subfamily 4-like N-terminal" evidence="2">
    <location>
        <begin position="13"/>
        <end position="183"/>
    </location>
</feature>
<dbReference type="PANTHER" id="PTHR45947:SF3">
    <property type="entry name" value="SULFOQUINOVOSYL TRANSFERASE SQD2"/>
    <property type="match status" value="1"/>
</dbReference>
<keyword evidence="4" id="KW-1185">Reference proteome</keyword>
<dbReference type="Pfam" id="PF13439">
    <property type="entry name" value="Glyco_transf_4"/>
    <property type="match status" value="1"/>
</dbReference>
<dbReference type="Pfam" id="PF00534">
    <property type="entry name" value="Glycos_transf_1"/>
    <property type="match status" value="1"/>
</dbReference>
<protein>
    <submittedName>
        <fullName evidence="3">Glycosyltransferase family 4 protein</fullName>
    </submittedName>
</protein>
<evidence type="ECO:0000313" key="4">
    <source>
        <dbReference type="Proteomes" id="UP000626026"/>
    </source>
</evidence>
<proteinExistence type="predicted"/>
<dbReference type="InterPro" id="IPR001296">
    <property type="entry name" value="Glyco_trans_1"/>
</dbReference>
<organism evidence="3 4">
    <name type="scientific">Teichococcus aerophilus</name>
    <dbReference type="NCBI Taxonomy" id="1224513"/>
    <lineage>
        <taxon>Bacteria</taxon>
        <taxon>Pseudomonadati</taxon>
        <taxon>Pseudomonadota</taxon>
        <taxon>Alphaproteobacteria</taxon>
        <taxon>Acetobacterales</taxon>
        <taxon>Roseomonadaceae</taxon>
        <taxon>Roseomonas</taxon>
    </lineage>
</organism>
<reference evidence="3 4" key="1">
    <citation type="journal article" date="2013" name="Int. J. Syst. Evol. Microbiol.">
        <title>Roseomonas aerophila sp. nov., isolated from air.</title>
        <authorList>
            <person name="Kim S.J."/>
            <person name="Weon H.Y."/>
            <person name="Ahn J.H."/>
            <person name="Hong S.B."/>
            <person name="Seok S.J."/>
            <person name="Whang K.S."/>
            <person name="Kwon S.W."/>
        </authorList>
    </citation>
    <scope>NUCLEOTIDE SEQUENCE [LARGE SCALE GENOMIC DNA]</scope>
    <source>
        <strain evidence="3 4">NBRC 108923</strain>
    </source>
</reference>
<dbReference type="RefSeq" id="WP_187785434.1">
    <property type="nucleotide sequence ID" value="NZ_JACTVA010000029.1"/>
</dbReference>
<dbReference type="InterPro" id="IPR028098">
    <property type="entry name" value="Glyco_trans_4-like_N"/>
</dbReference>
<dbReference type="CDD" id="cd03794">
    <property type="entry name" value="GT4_WbuB-like"/>
    <property type="match status" value="1"/>
</dbReference>
<dbReference type="Proteomes" id="UP000626026">
    <property type="component" value="Unassembled WGS sequence"/>
</dbReference>
<dbReference type="InterPro" id="IPR050194">
    <property type="entry name" value="Glycosyltransferase_grp1"/>
</dbReference>
<gene>
    <name evidence="3" type="ORF">IBL26_15625</name>
</gene>
<feature type="domain" description="Glycosyl transferase family 1" evidence="1">
    <location>
        <begin position="192"/>
        <end position="352"/>
    </location>
</feature>
<comment type="caution">
    <text evidence="3">The sequence shown here is derived from an EMBL/GenBank/DDBJ whole genome shotgun (WGS) entry which is preliminary data.</text>
</comment>
<accession>A0ABR7RNY4</accession>
<evidence type="ECO:0000313" key="3">
    <source>
        <dbReference type="EMBL" id="MBC9208274.1"/>
    </source>
</evidence>